<feature type="binding site" evidence="5">
    <location>
        <position position="220"/>
    </location>
    <ligand>
        <name>FAD</name>
        <dbReference type="ChEBI" id="CHEBI:57692"/>
    </ligand>
</feature>
<dbReference type="Gene3D" id="3.50.50.60">
    <property type="entry name" value="FAD/NAD(P)-binding domain"/>
    <property type="match status" value="1"/>
</dbReference>
<organism evidence="7 8">
    <name type="scientific">Tistlia consotensis USBA 355</name>
    <dbReference type="NCBI Taxonomy" id="560819"/>
    <lineage>
        <taxon>Bacteria</taxon>
        <taxon>Pseudomonadati</taxon>
        <taxon>Pseudomonadota</taxon>
        <taxon>Alphaproteobacteria</taxon>
        <taxon>Rhodospirillales</taxon>
        <taxon>Rhodovibrionaceae</taxon>
        <taxon>Tistlia</taxon>
    </lineage>
</organism>
<dbReference type="InterPro" id="IPR000172">
    <property type="entry name" value="GMC_OxRdtase_N"/>
</dbReference>
<dbReference type="SUPFAM" id="SSF54373">
    <property type="entry name" value="FAD-linked reductases, C-terminal domain"/>
    <property type="match status" value="1"/>
</dbReference>
<dbReference type="AlphaFoldDB" id="A0A1Y6CIZ1"/>
<dbReference type="PANTHER" id="PTHR11552">
    <property type="entry name" value="GLUCOSE-METHANOL-CHOLINE GMC OXIDOREDUCTASE"/>
    <property type="match status" value="1"/>
</dbReference>
<evidence type="ECO:0000259" key="6">
    <source>
        <dbReference type="PROSITE" id="PS00624"/>
    </source>
</evidence>
<dbReference type="PIRSF" id="PIRSF000137">
    <property type="entry name" value="Alcohol_oxidase"/>
    <property type="match status" value="1"/>
</dbReference>
<proteinExistence type="inferred from homology"/>
<keyword evidence="3" id="KW-0285">Flavoprotein</keyword>
<feature type="domain" description="Glucose-methanol-choline oxidoreductase N-terminal" evidence="6">
    <location>
        <begin position="256"/>
        <end position="270"/>
    </location>
</feature>
<comment type="cofactor">
    <cofactor evidence="1 5">
        <name>FAD</name>
        <dbReference type="ChEBI" id="CHEBI:57692"/>
    </cofactor>
</comment>
<dbReference type="Pfam" id="PF05199">
    <property type="entry name" value="GMC_oxred_C"/>
    <property type="match status" value="1"/>
</dbReference>
<dbReference type="Proteomes" id="UP000192917">
    <property type="component" value="Unassembled WGS sequence"/>
</dbReference>
<evidence type="ECO:0000256" key="5">
    <source>
        <dbReference type="PIRSR" id="PIRSR000137-2"/>
    </source>
</evidence>
<dbReference type="RefSeq" id="WP_085124812.1">
    <property type="nucleotide sequence ID" value="NZ_FWZX01000021.1"/>
</dbReference>
<accession>A0A1Y6CIZ1</accession>
<dbReference type="GO" id="GO:0016614">
    <property type="term" value="F:oxidoreductase activity, acting on CH-OH group of donors"/>
    <property type="evidence" value="ECO:0007669"/>
    <property type="project" value="InterPro"/>
</dbReference>
<reference evidence="7 8" key="1">
    <citation type="submission" date="2017-04" db="EMBL/GenBank/DDBJ databases">
        <authorList>
            <person name="Afonso C.L."/>
            <person name="Miller P.J."/>
            <person name="Scott M.A."/>
            <person name="Spackman E."/>
            <person name="Goraichik I."/>
            <person name="Dimitrov K.M."/>
            <person name="Suarez D.L."/>
            <person name="Swayne D.E."/>
        </authorList>
    </citation>
    <scope>NUCLEOTIDE SEQUENCE [LARGE SCALE GENOMIC DNA]</scope>
    <source>
        <strain evidence="7 8">USBA 355</strain>
    </source>
</reference>
<evidence type="ECO:0000256" key="3">
    <source>
        <dbReference type="ARBA" id="ARBA00022630"/>
    </source>
</evidence>
<sequence>MKAQIFDVLVVGAGSAGCVLAARLSEDPDCRVALVEAGEQPSDPDIADPLKWPALQGRAYDWAYHTEPQRHGAGRVHAWPRGRLVGGSSCLHAMAHVRGHPDDFDAWARTGCAGWGFADLLPYFIRSESSPFGPSPLHGDSGPVRLLTPGEPHPIVEAYLQAGEEIGLEPTPEHNGARMTGPTLNSLTIVDGRRQSVADAYLTPAVLARPNLTLVTGALVERLAFAPGGRCRGLELRRGGAAETLVAEREVILSAGAIGSPALLQRSGIGPADLLRRLGIAVRRDLPGVGGNLHDHLLSGGNLYRAKRPVPPSRYQHSESLTYANIGTGQGAPEIVAACVVVPVVTEAFAAPPPGEAYTLMFGFTHPESRGTVRLRSADPAVPPAIDPNYLAEPRDRAHYLAALEFARGLGAARALDGWRAEELLPRQADLGSEAARLAFLERAAFTHHHPVGTCRMGGDAEAVVDPALRLRGLEGLRVVDASVMPSITTGPVNAAVVAIAERAADLIAGRRLLPAAAGFVKEPA</sequence>
<comment type="similarity">
    <text evidence="2">Belongs to the GMC oxidoreductase family.</text>
</comment>
<evidence type="ECO:0000256" key="1">
    <source>
        <dbReference type="ARBA" id="ARBA00001974"/>
    </source>
</evidence>
<evidence type="ECO:0000256" key="4">
    <source>
        <dbReference type="ARBA" id="ARBA00022827"/>
    </source>
</evidence>
<gene>
    <name evidence="7" type="ORF">SAMN05428998_12178</name>
</gene>
<evidence type="ECO:0000313" key="7">
    <source>
        <dbReference type="EMBL" id="SMF57260.1"/>
    </source>
</evidence>
<dbReference type="PROSITE" id="PS51257">
    <property type="entry name" value="PROKAR_LIPOPROTEIN"/>
    <property type="match status" value="1"/>
</dbReference>
<keyword evidence="8" id="KW-1185">Reference proteome</keyword>
<dbReference type="SUPFAM" id="SSF51905">
    <property type="entry name" value="FAD/NAD(P)-binding domain"/>
    <property type="match status" value="1"/>
</dbReference>
<dbReference type="PANTHER" id="PTHR11552:SF147">
    <property type="entry name" value="CHOLINE DEHYDROGENASE, MITOCHONDRIAL"/>
    <property type="match status" value="1"/>
</dbReference>
<name>A0A1Y6CIZ1_9PROT</name>
<evidence type="ECO:0000313" key="8">
    <source>
        <dbReference type="Proteomes" id="UP000192917"/>
    </source>
</evidence>
<dbReference type="Gene3D" id="3.30.560.10">
    <property type="entry name" value="Glucose Oxidase, domain 3"/>
    <property type="match status" value="1"/>
</dbReference>
<keyword evidence="4 5" id="KW-0274">FAD</keyword>
<dbReference type="Pfam" id="PF00732">
    <property type="entry name" value="GMC_oxred_N"/>
    <property type="match status" value="1"/>
</dbReference>
<dbReference type="EMBL" id="FWZX01000021">
    <property type="protein sequence ID" value="SMF57260.1"/>
    <property type="molecule type" value="Genomic_DNA"/>
</dbReference>
<dbReference type="InterPro" id="IPR036188">
    <property type="entry name" value="FAD/NAD-bd_sf"/>
</dbReference>
<protein>
    <submittedName>
        <fullName evidence="7">Pyridoxine 4-oxidase</fullName>
    </submittedName>
</protein>
<dbReference type="InterPro" id="IPR007867">
    <property type="entry name" value="GMC_OxRtase_C"/>
</dbReference>
<evidence type="ECO:0000256" key="2">
    <source>
        <dbReference type="ARBA" id="ARBA00010790"/>
    </source>
</evidence>
<dbReference type="STRING" id="560819.SAMN05428998_12178"/>
<dbReference type="InterPro" id="IPR012132">
    <property type="entry name" value="GMC_OxRdtase"/>
</dbReference>
<dbReference type="PROSITE" id="PS00624">
    <property type="entry name" value="GMC_OXRED_2"/>
    <property type="match status" value="1"/>
</dbReference>
<dbReference type="GO" id="GO:0050660">
    <property type="term" value="F:flavin adenine dinucleotide binding"/>
    <property type="evidence" value="ECO:0007669"/>
    <property type="project" value="InterPro"/>
</dbReference>